<keyword evidence="2" id="KW-1185">Reference proteome</keyword>
<comment type="caution">
    <text evidence="1">The sequence shown here is derived from an EMBL/GenBank/DDBJ whole genome shotgun (WGS) entry which is preliminary data.</text>
</comment>
<sequence length="82" mass="9198">MAIRLRDVGGIRVALCAAETDAKPGDVYLDDADHYALAAKFASDWEGRSVDWQYPREWAAMATQKLRDGETELNRWLAEQAA</sequence>
<organism evidence="1 2">
    <name type="scientific">Allomesorhizobium camelthorni</name>
    <dbReference type="NCBI Taxonomy" id="475069"/>
    <lineage>
        <taxon>Bacteria</taxon>
        <taxon>Pseudomonadati</taxon>
        <taxon>Pseudomonadota</taxon>
        <taxon>Alphaproteobacteria</taxon>
        <taxon>Hyphomicrobiales</taxon>
        <taxon>Phyllobacteriaceae</taxon>
        <taxon>Allomesorhizobium</taxon>
    </lineage>
</organism>
<dbReference type="EMBL" id="JAAKZF010000003">
    <property type="protein sequence ID" value="NGO50431.1"/>
    <property type="molecule type" value="Genomic_DNA"/>
</dbReference>
<name>A0A6G4W6Q1_9HYPH</name>
<evidence type="ECO:0000313" key="1">
    <source>
        <dbReference type="EMBL" id="NGO50431.1"/>
    </source>
</evidence>
<gene>
    <name evidence="1" type="ORF">G6N73_04420</name>
</gene>
<proteinExistence type="predicted"/>
<dbReference type="AlphaFoldDB" id="A0A6G4W6Q1"/>
<accession>A0A6G4W6Q1</accession>
<evidence type="ECO:0000313" key="2">
    <source>
        <dbReference type="Proteomes" id="UP001642900"/>
    </source>
</evidence>
<protein>
    <submittedName>
        <fullName evidence="1">Uncharacterized protein</fullName>
    </submittedName>
</protein>
<reference evidence="1 2" key="1">
    <citation type="submission" date="2020-02" db="EMBL/GenBank/DDBJ databases">
        <title>Genome sequence of strain CCNWXJ40-4.</title>
        <authorList>
            <person name="Gao J."/>
            <person name="Sun J."/>
        </authorList>
    </citation>
    <scope>NUCLEOTIDE SEQUENCE [LARGE SCALE GENOMIC DNA]</scope>
    <source>
        <strain evidence="1 2">CCNWXJ 40-4</strain>
    </source>
</reference>
<dbReference type="Proteomes" id="UP001642900">
    <property type="component" value="Unassembled WGS sequence"/>
</dbReference>
<dbReference type="RefSeq" id="WP_165023919.1">
    <property type="nucleotide sequence ID" value="NZ_JAAKZF010000003.1"/>
</dbReference>